<comment type="caution">
    <text evidence="2">The sequence shown here is derived from an EMBL/GenBank/DDBJ whole genome shotgun (WGS) entry which is preliminary data.</text>
</comment>
<evidence type="ECO:0000256" key="1">
    <source>
        <dbReference type="SAM" id="MobiDB-lite"/>
    </source>
</evidence>
<organism evidence="2 3">
    <name type="scientific">Streptomyces dysideae</name>
    <dbReference type="NCBI Taxonomy" id="909626"/>
    <lineage>
        <taxon>Bacteria</taxon>
        <taxon>Bacillati</taxon>
        <taxon>Actinomycetota</taxon>
        <taxon>Actinomycetes</taxon>
        <taxon>Kitasatosporales</taxon>
        <taxon>Streptomycetaceae</taxon>
        <taxon>Streptomyces</taxon>
    </lineage>
</organism>
<gene>
    <name evidence="2" type="ORF">AQJ91_06220</name>
</gene>
<accession>A0A117S229</accession>
<proteinExistence type="predicted"/>
<keyword evidence="3" id="KW-1185">Reference proteome</keyword>
<dbReference type="STRING" id="909626.AQJ91_06220"/>
<dbReference type="Proteomes" id="UP000053260">
    <property type="component" value="Unassembled WGS sequence"/>
</dbReference>
<dbReference type="EMBL" id="LMXB01000019">
    <property type="protein sequence ID" value="KUO22162.1"/>
    <property type="molecule type" value="Genomic_DNA"/>
</dbReference>
<protein>
    <submittedName>
        <fullName evidence="2">Uncharacterized protein</fullName>
    </submittedName>
</protein>
<evidence type="ECO:0000313" key="3">
    <source>
        <dbReference type="Proteomes" id="UP000053260"/>
    </source>
</evidence>
<name>A0A117S229_9ACTN</name>
<reference evidence="2 3" key="1">
    <citation type="submission" date="2015-10" db="EMBL/GenBank/DDBJ databases">
        <title>Draft genome sequence of Streptomyces sp. RV15, isolated from a marine sponge.</title>
        <authorList>
            <person name="Ruckert C."/>
            <person name="Abdelmohsen U.R."/>
            <person name="Winkler A."/>
            <person name="Hentschel U."/>
            <person name="Kalinowski J."/>
            <person name="Kampfer P."/>
            <person name="Glaeser S."/>
        </authorList>
    </citation>
    <scope>NUCLEOTIDE SEQUENCE [LARGE SCALE GENOMIC DNA]</scope>
    <source>
        <strain evidence="2 3">RV15</strain>
    </source>
</reference>
<dbReference type="OrthoDB" id="4309866at2"/>
<sequence>MVRTCAGPPPGHGEPAIHSRKHRTSLPTGAEAAAWADVLVRHQLVHAAVLAPTGQWLVQHCAESPVRVLDGPAAMVELVAEIQHQMRTTRHRTR</sequence>
<feature type="region of interest" description="Disordered" evidence="1">
    <location>
        <begin position="1"/>
        <end position="28"/>
    </location>
</feature>
<evidence type="ECO:0000313" key="2">
    <source>
        <dbReference type="EMBL" id="KUO22162.1"/>
    </source>
</evidence>
<dbReference type="AlphaFoldDB" id="A0A117S229"/>